<accession>A0ABU0TYJ7</accession>
<dbReference type="InterPro" id="IPR008984">
    <property type="entry name" value="SMAD_FHA_dom_sf"/>
</dbReference>
<dbReference type="InterPro" id="IPR000253">
    <property type="entry name" value="FHA_dom"/>
</dbReference>
<dbReference type="SUPFAM" id="SSF49879">
    <property type="entry name" value="SMAD/FHA domain"/>
    <property type="match status" value="1"/>
</dbReference>
<dbReference type="Pfam" id="PF00498">
    <property type="entry name" value="FHA"/>
    <property type="match status" value="1"/>
</dbReference>
<comment type="caution">
    <text evidence="4">The sequence shown here is derived from an EMBL/GenBank/DDBJ whole genome shotgun (WGS) entry which is preliminary data.</text>
</comment>
<reference evidence="4 5" key="1">
    <citation type="submission" date="2023-07" db="EMBL/GenBank/DDBJ databases">
        <title>Functional and genomic diversity of the sorghum phyllosphere microbiome.</title>
        <authorList>
            <person name="Shade A."/>
        </authorList>
    </citation>
    <scope>NUCLEOTIDE SEQUENCE [LARGE SCALE GENOMIC DNA]</scope>
    <source>
        <strain evidence="4 5">SORGH_AS_1207</strain>
    </source>
</reference>
<evidence type="ECO:0000313" key="4">
    <source>
        <dbReference type="EMBL" id="MDQ1124713.1"/>
    </source>
</evidence>
<organism evidence="4 5">
    <name type="scientific">Microbacterium trichothecenolyticum</name>
    <name type="common">Aureobacterium trichothecenolyticum</name>
    <dbReference type="NCBI Taxonomy" id="69370"/>
    <lineage>
        <taxon>Bacteria</taxon>
        <taxon>Bacillati</taxon>
        <taxon>Actinomycetota</taxon>
        <taxon>Actinomycetes</taxon>
        <taxon>Micrococcales</taxon>
        <taxon>Microbacteriaceae</taxon>
        <taxon>Microbacterium</taxon>
    </lineage>
</organism>
<feature type="compositionally biased region" description="Low complexity" evidence="2">
    <location>
        <begin position="166"/>
        <end position="198"/>
    </location>
</feature>
<gene>
    <name evidence="4" type="ORF">QE412_003286</name>
</gene>
<evidence type="ECO:0000313" key="5">
    <source>
        <dbReference type="Proteomes" id="UP001226691"/>
    </source>
</evidence>
<feature type="region of interest" description="Disordered" evidence="2">
    <location>
        <begin position="148"/>
        <end position="217"/>
    </location>
</feature>
<dbReference type="Gene3D" id="2.60.200.20">
    <property type="match status" value="1"/>
</dbReference>
<dbReference type="RefSeq" id="WP_307486380.1">
    <property type="nucleotide sequence ID" value="NZ_JAUTBF010000001.1"/>
</dbReference>
<evidence type="ECO:0000256" key="2">
    <source>
        <dbReference type="SAM" id="MobiDB-lite"/>
    </source>
</evidence>
<evidence type="ECO:0000256" key="1">
    <source>
        <dbReference type="ARBA" id="ARBA00022553"/>
    </source>
</evidence>
<dbReference type="EMBL" id="JAUTBF010000001">
    <property type="protein sequence ID" value="MDQ1124713.1"/>
    <property type="molecule type" value="Genomic_DNA"/>
</dbReference>
<protein>
    <recommendedName>
        <fullName evidence="3">FHA domain-containing protein</fullName>
    </recommendedName>
</protein>
<keyword evidence="1" id="KW-0597">Phosphoprotein</keyword>
<sequence>MSSYESGAAWAGVSPGGAVLIDQEASLDVVERVWRALGGVSGDPLGAALGVLVETFGVTALPSFALATMAQNGARAVVRGRFDARIVGGAHADEVVQAEGASFWAERHVDEATGIVLRAAGTTGAAVLPLVDGVVRAAAVVIGEAAERPEAPVRPAPTKELPAAEAVPSTPAPMSSASVPPVDAADAPGADGGHAPVAFEPDTEPAVEPSVPPTQEQSIPVVDDAPVAFEPASPSAALGVASGGETLPPNESTFSFTAGPVPADPVTASPLPVEEGTTAYDDLIFGLTRAATVEDAAVRAPEDTPASPSPIGAMPPAGAIAAAPVDAVSLGDHDGLTVSAEQLQALRAQRAGTPAVSLPGASTSEVVLVASTGARAVLDRGAVVGVRPSAVRATGVIPHLIAVPSPSGEISRRHLEIRVEASHILAVDLDSTNGTRLLRVGAEPVRLHPGAATLLVDGDRLDLGDGVELSFEGLR</sequence>
<proteinExistence type="predicted"/>
<dbReference type="Proteomes" id="UP001226691">
    <property type="component" value="Unassembled WGS sequence"/>
</dbReference>
<name>A0ABU0TYJ7_MICTR</name>
<feature type="domain" description="FHA" evidence="3">
    <location>
        <begin position="407"/>
        <end position="464"/>
    </location>
</feature>
<evidence type="ECO:0000259" key="3">
    <source>
        <dbReference type="Pfam" id="PF00498"/>
    </source>
</evidence>
<keyword evidence="5" id="KW-1185">Reference proteome</keyword>
<dbReference type="CDD" id="cd00060">
    <property type="entry name" value="FHA"/>
    <property type="match status" value="1"/>
</dbReference>